<dbReference type="AlphaFoldDB" id="A0A811UZ32"/>
<keyword evidence="2" id="KW-1185">Reference proteome</keyword>
<protein>
    <submittedName>
        <fullName evidence="1">(Mediterranean fruit fly) hypothetical protein</fullName>
    </submittedName>
</protein>
<accession>A0A811UZ32</accession>
<comment type="caution">
    <text evidence="1">The sequence shown here is derived from an EMBL/GenBank/DDBJ whole genome shotgun (WGS) entry which is preliminary data.</text>
</comment>
<sequence length="108" mass="12144">MFSMEPTKAITNNKVRRKKLNSKQLNDSLSINDCLLAPSSGDFIRIIIKNITIGICFQIKLSVLKQKCCSEISVEISNIFGFCLSFGRSVTQETDEVQRVIDMLAAKR</sequence>
<dbReference type="Proteomes" id="UP000606786">
    <property type="component" value="Unassembled WGS sequence"/>
</dbReference>
<evidence type="ECO:0000313" key="1">
    <source>
        <dbReference type="EMBL" id="CAD7002363.1"/>
    </source>
</evidence>
<organism evidence="1 2">
    <name type="scientific">Ceratitis capitata</name>
    <name type="common">Mediterranean fruit fly</name>
    <name type="synonym">Tephritis capitata</name>
    <dbReference type="NCBI Taxonomy" id="7213"/>
    <lineage>
        <taxon>Eukaryota</taxon>
        <taxon>Metazoa</taxon>
        <taxon>Ecdysozoa</taxon>
        <taxon>Arthropoda</taxon>
        <taxon>Hexapoda</taxon>
        <taxon>Insecta</taxon>
        <taxon>Pterygota</taxon>
        <taxon>Neoptera</taxon>
        <taxon>Endopterygota</taxon>
        <taxon>Diptera</taxon>
        <taxon>Brachycera</taxon>
        <taxon>Muscomorpha</taxon>
        <taxon>Tephritoidea</taxon>
        <taxon>Tephritidae</taxon>
        <taxon>Ceratitis</taxon>
        <taxon>Ceratitis</taxon>
    </lineage>
</organism>
<proteinExistence type="predicted"/>
<dbReference type="EMBL" id="CAJHJT010000034">
    <property type="protein sequence ID" value="CAD7002363.1"/>
    <property type="molecule type" value="Genomic_DNA"/>
</dbReference>
<gene>
    <name evidence="1" type="ORF">CCAP1982_LOCUS10856</name>
</gene>
<reference evidence="1" key="1">
    <citation type="submission" date="2020-11" db="EMBL/GenBank/DDBJ databases">
        <authorList>
            <person name="Whitehead M."/>
        </authorList>
    </citation>
    <scope>NUCLEOTIDE SEQUENCE</scope>
    <source>
        <strain evidence="1">EGII</strain>
    </source>
</reference>
<evidence type="ECO:0000313" key="2">
    <source>
        <dbReference type="Proteomes" id="UP000606786"/>
    </source>
</evidence>
<name>A0A811UZ32_CERCA</name>